<evidence type="ECO:0000256" key="4">
    <source>
        <dbReference type="ARBA" id="ARBA00022989"/>
    </source>
</evidence>
<dbReference type="InterPro" id="IPR006153">
    <property type="entry name" value="Cation/H_exchanger_TM"/>
</dbReference>
<dbReference type="AlphaFoldDB" id="A0A1G5Q4F2"/>
<dbReference type="OrthoDB" id="9781411at2"/>
<dbReference type="STRING" id="415747.SAMN03097708_01295"/>
<feature type="transmembrane region" description="Helical" evidence="7">
    <location>
        <begin position="31"/>
        <end position="48"/>
    </location>
</feature>
<evidence type="ECO:0000256" key="7">
    <source>
        <dbReference type="SAM" id="Phobius"/>
    </source>
</evidence>
<name>A0A1G5Q4F2_9GAMM</name>
<keyword evidence="3 7" id="KW-0812">Transmembrane</keyword>
<evidence type="ECO:0000256" key="5">
    <source>
        <dbReference type="ARBA" id="ARBA00023065"/>
    </source>
</evidence>
<proteinExistence type="predicted"/>
<keyword evidence="4 7" id="KW-1133">Transmembrane helix</keyword>
<accession>A0A1G5Q4F2</accession>
<keyword evidence="5" id="KW-0406">Ion transport</keyword>
<evidence type="ECO:0000313" key="10">
    <source>
        <dbReference type="Proteomes" id="UP000199648"/>
    </source>
</evidence>
<evidence type="ECO:0000256" key="3">
    <source>
        <dbReference type="ARBA" id="ARBA00022692"/>
    </source>
</evidence>
<protein>
    <submittedName>
        <fullName evidence="9">Sodium/hydrogen exchanger family protein</fullName>
    </submittedName>
</protein>
<dbReference type="GO" id="GO:0016020">
    <property type="term" value="C:membrane"/>
    <property type="evidence" value="ECO:0007669"/>
    <property type="project" value="UniProtKB-SubCell"/>
</dbReference>
<dbReference type="EMBL" id="FMWD01000003">
    <property type="protein sequence ID" value="SCZ56179.1"/>
    <property type="molecule type" value="Genomic_DNA"/>
</dbReference>
<keyword evidence="10" id="KW-1185">Reference proteome</keyword>
<evidence type="ECO:0000259" key="8">
    <source>
        <dbReference type="Pfam" id="PF00999"/>
    </source>
</evidence>
<sequence>METTPALWLTLIGLAIVCVALVNGLLRKLRLPALVGYILIGFTIRVVDQRWPLLSPPVEHAFSLLASIGIVTLLFRVGLDSNPRKLMRELPLASIIGIGNLAVSGLVGF</sequence>
<keyword evidence="6 7" id="KW-0472">Membrane</keyword>
<keyword evidence="2" id="KW-0813">Transport</keyword>
<dbReference type="GO" id="GO:0015297">
    <property type="term" value="F:antiporter activity"/>
    <property type="evidence" value="ECO:0007669"/>
    <property type="project" value="UniProtKB-KW"/>
</dbReference>
<organism evidence="9 10">
    <name type="scientific">Thiohalomonas denitrificans</name>
    <dbReference type="NCBI Taxonomy" id="415747"/>
    <lineage>
        <taxon>Bacteria</taxon>
        <taxon>Pseudomonadati</taxon>
        <taxon>Pseudomonadota</taxon>
        <taxon>Gammaproteobacteria</taxon>
        <taxon>Thiohalomonadales</taxon>
        <taxon>Thiohalomonadaceae</taxon>
        <taxon>Thiohalomonas</taxon>
    </lineage>
</organism>
<feature type="domain" description="Cation/H+ exchanger transmembrane" evidence="8">
    <location>
        <begin position="18"/>
        <end position="109"/>
    </location>
</feature>
<comment type="subcellular location">
    <subcellularLocation>
        <location evidence="1">Membrane</location>
        <topology evidence="1">Multi-pass membrane protein</topology>
    </subcellularLocation>
</comment>
<dbReference type="InterPro" id="IPR038770">
    <property type="entry name" value="Na+/solute_symporter_sf"/>
</dbReference>
<dbReference type="Proteomes" id="UP000199648">
    <property type="component" value="Unassembled WGS sequence"/>
</dbReference>
<evidence type="ECO:0000313" key="9">
    <source>
        <dbReference type="EMBL" id="SCZ56179.1"/>
    </source>
</evidence>
<dbReference type="GO" id="GO:1902600">
    <property type="term" value="P:proton transmembrane transport"/>
    <property type="evidence" value="ECO:0007669"/>
    <property type="project" value="InterPro"/>
</dbReference>
<reference evidence="9 10" key="1">
    <citation type="submission" date="2016-10" db="EMBL/GenBank/DDBJ databases">
        <authorList>
            <person name="de Groot N.N."/>
        </authorList>
    </citation>
    <scope>NUCLEOTIDE SEQUENCE [LARGE SCALE GENOMIC DNA]</scope>
    <source>
        <strain evidence="9 10">HLD2</strain>
    </source>
</reference>
<feature type="transmembrane region" description="Helical" evidence="7">
    <location>
        <begin position="6"/>
        <end position="26"/>
    </location>
</feature>
<feature type="transmembrane region" description="Helical" evidence="7">
    <location>
        <begin position="60"/>
        <end position="78"/>
    </location>
</feature>
<feature type="transmembrane region" description="Helical" evidence="7">
    <location>
        <begin position="90"/>
        <end position="108"/>
    </location>
</feature>
<gene>
    <name evidence="9" type="ORF">SAMN03097708_01295</name>
</gene>
<evidence type="ECO:0000256" key="6">
    <source>
        <dbReference type="ARBA" id="ARBA00023136"/>
    </source>
</evidence>
<keyword evidence="2" id="KW-0050">Antiport</keyword>
<evidence type="ECO:0000256" key="1">
    <source>
        <dbReference type="ARBA" id="ARBA00004141"/>
    </source>
</evidence>
<dbReference type="Pfam" id="PF00999">
    <property type="entry name" value="Na_H_Exchanger"/>
    <property type="match status" value="1"/>
</dbReference>
<dbReference type="Gene3D" id="1.20.1530.20">
    <property type="match status" value="1"/>
</dbReference>
<evidence type="ECO:0000256" key="2">
    <source>
        <dbReference type="ARBA" id="ARBA00022449"/>
    </source>
</evidence>